<dbReference type="EMBL" id="JBHULX010000001">
    <property type="protein sequence ID" value="MFD2589463.1"/>
    <property type="molecule type" value="Genomic_DNA"/>
</dbReference>
<keyword evidence="1" id="KW-0175">Coiled coil</keyword>
<dbReference type="RefSeq" id="WP_378258071.1">
    <property type="nucleotide sequence ID" value="NZ_JBHSJV010000001.1"/>
</dbReference>
<keyword evidence="4" id="KW-1185">Reference proteome</keyword>
<evidence type="ECO:0000313" key="3">
    <source>
        <dbReference type="EMBL" id="MFD2589463.1"/>
    </source>
</evidence>
<comment type="caution">
    <text evidence="3">The sequence shown here is derived from an EMBL/GenBank/DDBJ whole genome shotgun (WGS) entry which is preliminary data.</text>
</comment>
<reference evidence="4" key="1">
    <citation type="journal article" date="2019" name="Int. J. Syst. Evol. Microbiol.">
        <title>The Global Catalogue of Microorganisms (GCM) 10K type strain sequencing project: providing services to taxonomists for standard genome sequencing and annotation.</title>
        <authorList>
            <consortium name="The Broad Institute Genomics Platform"/>
            <consortium name="The Broad Institute Genome Sequencing Center for Infectious Disease"/>
            <person name="Wu L."/>
            <person name="Ma J."/>
        </authorList>
    </citation>
    <scope>NUCLEOTIDE SEQUENCE [LARGE SCALE GENOMIC DNA]</scope>
    <source>
        <strain evidence="4">KCTC 42423</strain>
    </source>
</reference>
<feature type="coiled-coil region" evidence="1">
    <location>
        <begin position="96"/>
        <end position="147"/>
    </location>
</feature>
<evidence type="ECO:0000259" key="2">
    <source>
        <dbReference type="Pfam" id="PF14129"/>
    </source>
</evidence>
<dbReference type="PROSITE" id="PS51257">
    <property type="entry name" value="PROKAR_LIPOPROTEIN"/>
    <property type="match status" value="1"/>
</dbReference>
<evidence type="ECO:0000256" key="1">
    <source>
        <dbReference type="SAM" id="Coils"/>
    </source>
</evidence>
<dbReference type="Proteomes" id="UP001597459">
    <property type="component" value="Unassembled WGS sequence"/>
</dbReference>
<name>A0ABW5N5H7_9FLAO</name>
<dbReference type="Pfam" id="PF14129">
    <property type="entry name" value="DUF4296"/>
    <property type="match status" value="1"/>
</dbReference>
<organism evidence="3 4">
    <name type="scientific">Aquimarina hainanensis</name>
    <dbReference type="NCBI Taxonomy" id="1578017"/>
    <lineage>
        <taxon>Bacteria</taxon>
        <taxon>Pseudomonadati</taxon>
        <taxon>Bacteroidota</taxon>
        <taxon>Flavobacteriia</taxon>
        <taxon>Flavobacteriales</taxon>
        <taxon>Flavobacteriaceae</taxon>
        <taxon>Aquimarina</taxon>
    </lineage>
</organism>
<dbReference type="InterPro" id="IPR025381">
    <property type="entry name" value="DUF4296"/>
</dbReference>
<proteinExistence type="predicted"/>
<evidence type="ECO:0000313" key="4">
    <source>
        <dbReference type="Proteomes" id="UP001597459"/>
    </source>
</evidence>
<gene>
    <name evidence="3" type="ORF">ACFSTE_01380</name>
</gene>
<protein>
    <submittedName>
        <fullName evidence="3">DUF4296 domain-containing protein</fullName>
    </submittedName>
</protein>
<accession>A0ABW5N5H7</accession>
<feature type="domain" description="DUF4296" evidence="2">
    <location>
        <begin position="26"/>
        <end position="107"/>
    </location>
</feature>
<sequence length="151" mass="18312">MNKKLCLVIMTIVVFSCQSIDKKEKPDPFIQEERMVEILTDIAYVKAAKISYKKKLEEKHFDPEAYILKKHGIDSLVFEKNRAWYITKLDRYKKVFDSVKKQLEKRKVAYEELEKKEDSLKRKEDSLRMFIHNKNKEKREIKQLKKERKKK</sequence>